<reference evidence="1 2" key="1">
    <citation type="submission" date="2017-04" db="EMBL/GenBank/DDBJ databases">
        <title>Draft genome sequence of Tuber borchii Vittad., a whitish edible truffle.</title>
        <authorList>
            <consortium name="DOE Joint Genome Institute"/>
            <person name="Murat C."/>
            <person name="Kuo A."/>
            <person name="Barry K.W."/>
            <person name="Clum A."/>
            <person name="Dockter R.B."/>
            <person name="Fauchery L."/>
            <person name="Iotti M."/>
            <person name="Kohler A."/>
            <person name="Labutti K."/>
            <person name="Lindquist E.A."/>
            <person name="Lipzen A."/>
            <person name="Ohm R.A."/>
            <person name="Wang M."/>
            <person name="Grigoriev I.V."/>
            <person name="Zambonelli A."/>
            <person name="Martin F.M."/>
        </authorList>
    </citation>
    <scope>NUCLEOTIDE SEQUENCE [LARGE SCALE GENOMIC DNA]</scope>
    <source>
        <strain evidence="1 2">Tbo3840</strain>
    </source>
</reference>
<keyword evidence="2" id="KW-1185">Reference proteome</keyword>
<dbReference type="AlphaFoldDB" id="A0A2T6ZLE4"/>
<dbReference type="EMBL" id="NESQ01000192">
    <property type="protein sequence ID" value="PUU76309.1"/>
    <property type="molecule type" value="Genomic_DNA"/>
</dbReference>
<organism evidence="1 2">
    <name type="scientific">Tuber borchii</name>
    <name type="common">White truffle</name>
    <dbReference type="NCBI Taxonomy" id="42251"/>
    <lineage>
        <taxon>Eukaryota</taxon>
        <taxon>Fungi</taxon>
        <taxon>Dikarya</taxon>
        <taxon>Ascomycota</taxon>
        <taxon>Pezizomycotina</taxon>
        <taxon>Pezizomycetes</taxon>
        <taxon>Pezizales</taxon>
        <taxon>Tuberaceae</taxon>
        <taxon>Tuber</taxon>
    </lineage>
</organism>
<dbReference type="Proteomes" id="UP000244722">
    <property type="component" value="Unassembled WGS sequence"/>
</dbReference>
<accession>A0A2T6ZLE4</accession>
<proteinExistence type="predicted"/>
<name>A0A2T6ZLE4_TUBBO</name>
<protein>
    <submittedName>
        <fullName evidence="1">Uncharacterized protein</fullName>
    </submittedName>
</protein>
<evidence type="ECO:0000313" key="2">
    <source>
        <dbReference type="Proteomes" id="UP000244722"/>
    </source>
</evidence>
<comment type="caution">
    <text evidence="1">The sequence shown here is derived from an EMBL/GenBank/DDBJ whole genome shotgun (WGS) entry which is preliminary data.</text>
</comment>
<sequence length="195" mass="22310">MGMRGGEKEGEVCWRYNSLVVKESREYTGKVGVKIGGPNRLYEKQLTLGIGVSSEKVYCHRFYGDASGITYVEKGCHEKECFLCEARELETKVLLKETEFVERALWGQEFTRMVEEISGLRTVEREAEVVNVEQERVFAGLGGYPTSRHPHSYRHDLDENTADFVVKKWFHDSGIKLGSNVKNTELDLAMRTLYT</sequence>
<gene>
    <name evidence="1" type="ORF">B9Z19DRAFT_1066729</name>
</gene>
<evidence type="ECO:0000313" key="1">
    <source>
        <dbReference type="EMBL" id="PUU76309.1"/>
    </source>
</evidence>